<dbReference type="InterPro" id="IPR001173">
    <property type="entry name" value="Glyco_trans_2-like"/>
</dbReference>
<dbReference type="SUPFAM" id="SSF53448">
    <property type="entry name" value="Nucleotide-diphospho-sugar transferases"/>
    <property type="match status" value="1"/>
</dbReference>
<comment type="caution">
    <text evidence="2">The sequence shown here is derived from an EMBL/GenBank/DDBJ whole genome shotgun (WGS) entry which is preliminary data.</text>
</comment>
<name>A0A2T0WNY0_9BACT</name>
<protein>
    <submittedName>
        <fullName evidence="2">GT2 family glycosyltransferase</fullName>
    </submittedName>
</protein>
<gene>
    <name evidence="2" type="ORF">CLW00_10450</name>
</gene>
<dbReference type="OrthoDB" id="6307329at2"/>
<dbReference type="InterPro" id="IPR029044">
    <property type="entry name" value="Nucleotide-diphossugar_trans"/>
</dbReference>
<evidence type="ECO:0000313" key="2">
    <source>
        <dbReference type="EMBL" id="PRY88399.1"/>
    </source>
</evidence>
<dbReference type="Proteomes" id="UP000238157">
    <property type="component" value="Unassembled WGS sequence"/>
</dbReference>
<evidence type="ECO:0000313" key="3">
    <source>
        <dbReference type="Proteomes" id="UP000238157"/>
    </source>
</evidence>
<dbReference type="EMBL" id="PVTR01000004">
    <property type="protein sequence ID" value="PRY88399.1"/>
    <property type="molecule type" value="Genomic_DNA"/>
</dbReference>
<dbReference type="PANTHER" id="PTHR22916">
    <property type="entry name" value="GLYCOSYLTRANSFERASE"/>
    <property type="match status" value="1"/>
</dbReference>
<dbReference type="GO" id="GO:0016758">
    <property type="term" value="F:hexosyltransferase activity"/>
    <property type="evidence" value="ECO:0007669"/>
    <property type="project" value="UniProtKB-ARBA"/>
</dbReference>
<proteinExistence type="predicted"/>
<organism evidence="2 3">
    <name type="scientific">Mongoliibacter ruber</name>
    <dbReference type="NCBI Taxonomy" id="1750599"/>
    <lineage>
        <taxon>Bacteria</taxon>
        <taxon>Pseudomonadati</taxon>
        <taxon>Bacteroidota</taxon>
        <taxon>Cytophagia</taxon>
        <taxon>Cytophagales</taxon>
        <taxon>Cyclobacteriaceae</taxon>
        <taxon>Mongoliibacter</taxon>
    </lineage>
</organism>
<dbReference type="PANTHER" id="PTHR22916:SF3">
    <property type="entry name" value="UDP-GLCNAC:BETAGAL BETA-1,3-N-ACETYLGLUCOSAMINYLTRANSFERASE-LIKE PROTEIN 1"/>
    <property type="match status" value="1"/>
</dbReference>
<keyword evidence="3" id="KW-1185">Reference proteome</keyword>
<dbReference type="Gene3D" id="3.90.550.10">
    <property type="entry name" value="Spore Coat Polysaccharide Biosynthesis Protein SpsA, Chain A"/>
    <property type="match status" value="1"/>
</dbReference>
<dbReference type="RefSeq" id="WP_106133134.1">
    <property type="nucleotide sequence ID" value="NZ_PVTR01000004.1"/>
</dbReference>
<accession>A0A2T0WNY0</accession>
<evidence type="ECO:0000259" key="1">
    <source>
        <dbReference type="Pfam" id="PF00535"/>
    </source>
</evidence>
<sequence length="304" mass="35193">MNENSCISIVVLTYNSEKFVEETLDSIYDQSYPNIELIVADDCSSDRSVELVQKWIGGKKERFVNFRLIASPKNTGTSANCNRGLHVAAGEWVKFIAGDDVLHTDFFTRMSPLLRNEKVNVIAGEVHTFENDISEAQFNWPDFDFPTDLSVQRRRQLVKGLLLAPSVVIRKSKISELKGFDEKFKLLEDDPMWFKLTLDHNLFYFAQDSIVYYRQHSESVNSIAAREIYYRKPIFLNDLINFGYGIRVPALAKEGLWAHVIFLYLGLLCENLIYKNGSKLDNILNRILKKFVLLFHRIYVNLPY</sequence>
<reference evidence="2 3" key="1">
    <citation type="submission" date="2018-03" db="EMBL/GenBank/DDBJ databases">
        <title>Genomic Encyclopedia of Archaeal and Bacterial Type Strains, Phase II (KMG-II): from individual species to whole genera.</title>
        <authorList>
            <person name="Goeker M."/>
        </authorList>
    </citation>
    <scope>NUCLEOTIDE SEQUENCE [LARGE SCALE GENOMIC DNA]</scope>
    <source>
        <strain evidence="2 3">DSM 27929</strain>
    </source>
</reference>
<dbReference type="AlphaFoldDB" id="A0A2T0WNY0"/>
<keyword evidence="2" id="KW-0808">Transferase</keyword>
<dbReference type="Pfam" id="PF00535">
    <property type="entry name" value="Glycos_transf_2"/>
    <property type="match status" value="1"/>
</dbReference>
<feature type="domain" description="Glycosyltransferase 2-like" evidence="1">
    <location>
        <begin position="8"/>
        <end position="139"/>
    </location>
</feature>